<dbReference type="InterPro" id="IPR015867">
    <property type="entry name" value="N-reg_PII/ATP_PRibTrfase_C"/>
</dbReference>
<keyword evidence="3 6" id="KW-0812">Transmembrane</keyword>
<reference evidence="8" key="1">
    <citation type="submission" date="2020-08" db="EMBL/GenBank/DDBJ databases">
        <title>Genome public.</title>
        <authorList>
            <person name="Liu C."/>
            <person name="Sun Q."/>
        </authorList>
    </citation>
    <scope>NUCLEOTIDE SEQUENCE</scope>
    <source>
        <strain evidence="8">NSJ-55</strain>
    </source>
</reference>
<gene>
    <name evidence="8" type="ORF">H8S37_06885</name>
</gene>
<dbReference type="EMBL" id="JACOPF010000001">
    <property type="protein sequence ID" value="MBC5688655.1"/>
    <property type="molecule type" value="Genomic_DNA"/>
</dbReference>
<evidence type="ECO:0000313" key="8">
    <source>
        <dbReference type="EMBL" id="MBC5688655.1"/>
    </source>
</evidence>
<dbReference type="InterPro" id="IPR051461">
    <property type="entry name" value="UPF0750_membrane"/>
</dbReference>
<evidence type="ECO:0000259" key="7">
    <source>
        <dbReference type="Pfam" id="PF10035"/>
    </source>
</evidence>
<feature type="transmembrane region" description="Helical" evidence="6">
    <location>
        <begin position="53"/>
        <end position="74"/>
    </location>
</feature>
<evidence type="ECO:0000256" key="5">
    <source>
        <dbReference type="ARBA" id="ARBA00023136"/>
    </source>
</evidence>
<evidence type="ECO:0000256" key="2">
    <source>
        <dbReference type="ARBA" id="ARBA00022475"/>
    </source>
</evidence>
<evidence type="ECO:0000256" key="3">
    <source>
        <dbReference type="ARBA" id="ARBA00022692"/>
    </source>
</evidence>
<evidence type="ECO:0000256" key="1">
    <source>
        <dbReference type="ARBA" id="ARBA00004651"/>
    </source>
</evidence>
<dbReference type="GO" id="GO:0005886">
    <property type="term" value="C:plasma membrane"/>
    <property type="evidence" value="ECO:0007669"/>
    <property type="project" value="UniProtKB-SubCell"/>
</dbReference>
<feature type="transmembrane region" description="Helical" evidence="6">
    <location>
        <begin position="111"/>
        <end position="130"/>
    </location>
</feature>
<feature type="transmembrane region" description="Helical" evidence="6">
    <location>
        <begin position="86"/>
        <end position="105"/>
    </location>
</feature>
<keyword evidence="2" id="KW-1003">Cell membrane</keyword>
<dbReference type="AlphaFoldDB" id="A0A923LI12"/>
<dbReference type="Proteomes" id="UP000652477">
    <property type="component" value="Unassembled WGS sequence"/>
</dbReference>
<dbReference type="Gene3D" id="3.30.70.120">
    <property type="match status" value="1"/>
</dbReference>
<feature type="domain" description="DUF2179" evidence="7">
    <location>
        <begin position="226"/>
        <end position="280"/>
    </location>
</feature>
<dbReference type="PANTHER" id="PTHR33545:SF5">
    <property type="entry name" value="UPF0750 MEMBRANE PROTEIN YITT"/>
    <property type="match status" value="1"/>
</dbReference>
<dbReference type="Pfam" id="PF10035">
    <property type="entry name" value="DUF2179"/>
    <property type="match status" value="1"/>
</dbReference>
<comment type="subcellular location">
    <subcellularLocation>
        <location evidence="1">Cell membrane</location>
        <topology evidence="1">Multi-pass membrane protein</topology>
    </subcellularLocation>
</comment>
<keyword evidence="9" id="KW-1185">Reference proteome</keyword>
<keyword evidence="4 6" id="KW-1133">Transmembrane helix</keyword>
<evidence type="ECO:0000256" key="6">
    <source>
        <dbReference type="SAM" id="Phobius"/>
    </source>
</evidence>
<accession>A0A923LI12</accession>
<proteinExistence type="predicted"/>
<protein>
    <submittedName>
        <fullName evidence="8">YitT family protein</fullName>
    </submittedName>
</protein>
<keyword evidence="5 6" id="KW-0472">Membrane</keyword>
<dbReference type="Pfam" id="PF02588">
    <property type="entry name" value="YitT_membrane"/>
    <property type="match status" value="1"/>
</dbReference>
<organism evidence="8 9">
    <name type="scientific">Mediterraneibacter hominis</name>
    <dbReference type="NCBI Taxonomy" id="2763054"/>
    <lineage>
        <taxon>Bacteria</taxon>
        <taxon>Bacillati</taxon>
        <taxon>Bacillota</taxon>
        <taxon>Clostridia</taxon>
        <taxon>Lachnospirales</taxon>
        <taxon>Lachnospiraceae</taxon>
        <taxon>Mediterraneibacter</taxon>
    </lineage>
</organism>
<feature type="transmembrane region" description="Helical" evidence="6">
    <location>
        <begin position="151"/>
        <end position="173"/>
    </location>
</feature>
<evidence type="ECO:0000313" key="9">
    <source>
        <dbReference type="Proteomes" id="UP000652477"/>
    </source>
</evidence>
<dbReference type="RefSeq" id="WP_186875257.1">
    <property type="nucleotide sequence ID" value="NZ_JACOPF010000001.1"/>
</dbReference>
<dbReference type="CDD" id="cd16380">
    <property type="entry name" value="YitT_C"/>
    <property type="match status" value="1"/>
</dbReference>
<dbReference type="InterPro" id="IPR003740">
    <property type="entry name" value="YitT"/>
</dbReference>
<sequence>MTGKKRDTKKICLDVLYDIAGGTLYAAGIYTFAKNAEFAPGGVSGFALILNHLSGLPVGTTTLLLNIPLIAVSYKLVGKRFLMKSAVSMLVSNIILDGIFPFTPAYTGSPFLAALYAGVFLGTGMTLFYMRGSSSGGIDFLALSIKKKKPHLSIGTLIMLIDLVIILLGWPVFGNVDAVLYGVASTFVCTVVIDKVLYGTGAGSLAIIITGKGKETAERIGEINRRGTTAIQALGTYTNTRKDVLLCACSKSQAYAVKNVVHEVDPCAFLMFTETSEVYGEGFRENTP</sequence>
<dbReference type="InterPro" id="IPR019264">
    <property type="entry name" value="DUF2179"/>
</dbReference>
<dbReference type="PIRSF" id="PIRSF006483">
    <property type="entry name" value="Membrane_protein_YitT"/>
    <property type="match status" value="1"/>
</dbReference>
<evidence type="ECO:0000256" key="4">
    <source>
        <dbReference type="ARBA" id="ARBA00022989"/>
    </source>
</evidence>
<comment type="caution">
    <text evidence="8">The sequence shown here is derived from an EMBL/GenBank/DDBJ whole genome shotgun (WGS) entry which is preliminary data.</text>
</comment>
<feature type="transmembrane region" description="Helical" evidence="6">
    <location>
        <begin position="12"/>
        <end position="33"/>
    </location>
</feature>
<name>A0A923LI12_9FIRM</name>
<dbReference type="PANTHER" id="PTHR33545">
    <property type="entry name" value="UPF0750 MEMBRANE PROTEIN YITT-RELATED"/>
    <property type="match status" value="1"/>
</dbReference>
<feature type="transmembrane region" description="Helical" evidence="6">
    <location>
        <begin position="179"/>
        <end position="198"/>
    </location>
</feature>